<organism evidence="2 3">
    <name type="scientific">Sistotremastrum suecicum HHB10207 ss-3</name>
    <dbReference type="NCBI Taxonomy" id="1314776"/>
    <lineage>
        <taxon>Eukaryota</taxon>
        <taxon>Fungi</taxon>
        <taxon>Dikarya</taxon>
        <taxon>Basidiomycota</taxon>
        <taxon>Agaricomycotina</taxon>
        <taxon>Agaricomycetes</taxon>
        <taxon>Sistotremastrales</taxon>
        <taxon>Sistotremastraceae</taxon>
        <taxon>Sistotremastrum</taxon>
    </lineage>
</organism>
<accession>A0A166BMP9</accession>
<proteinExistence type="predicted"/>
<evidence type="ECO:0000256" key="1">
    <source>
        <dbReference type="SAM" id="MobiDB-lite"/>
    </source>
</evidence>
<evidence type="ECO:0000313" key="2">
    <source>
        <dbReference type="EMBL" id="KZT36553.1"/>
    </source>
</evidence>
<name>A0A166BMP9_9AGAM</name>
<gene>
    <name evidence="2" type="ORF">SISSUDRAFT_1049688</name>
</gene>
<sequence>MGAIEVPRRVPVGKELEIQKMQELEPGENNGKKQMPGWMRPKHGPLMRPSRLSLASSSFLSFLDAQSGLRKKGDGDLRRSEKAIVIRENKQRRANSSENLEVKQIILSRTALNFARALRFSFLTSPELAVFPACLKFSDESDADIPESPFSDLRHPHLPRINVSSSLNPRNKLNCVQNCRLS</sequence>
<dbReference type="EMBL" id="KV428104">
    <property type="protein sequence ID" value="KZT36553.1"/>
    <property type="molecule type" value="Genomic_DNA"/>
</dbReference>
<reference evidence="2 3" key="1">
    <citation type="journal article" date="2016" name="Mol. Biol. Evol.">
        <title>Comparative Genomics of Early-Diverging Mushroom-Forming Fungi Provides Insights into the Origins of Lignocellulose Decay Capabilities.</title>
        <authorList>
            <person name="Nagy L.G."/>
            <person name="Riley R."/>
            <person name="Tritt A."/>
            <person name="Adam C."/>
            <person name="Daum C."/>
            <person name="Floudas D."/>
            <person name="Sun H."/>
            <person name="Yadav J.S."/>
            <person name="Pangilinan J."/>
            <person name="Larsson K.H."/>
            <person name="Matsuura K."/>
            <person name="Barry K."/>
            <person name="Labutti K."/>
            <person name="Kuo R."/>
            <person name="Ohm R.A."/>
            <person name="Bhattacharya S.S."/>
            <person name="Shirouzu T."/>
            <person name="Yoshinaga Y."/>
            <person name="Martin F.M."/>
            <person name="Grigoriev I.V."/>
            <person name="Hibbett D.S."/>
        </authorList>
    </citation>
    <scope>NUCLEOTIDE SEQUENCE [LARGE SCALE GENOMIC DNA]</scope>
    <source>
        <strain evidence="2 3">HHB10207 ss-3</strain>
    </source>
</reference>
<keyword evidence="3" id="KW-1185">Reference proteome</keyword>
<dbReference type="Proteomes" id="UP000076798">
    <property type="component" value="Unassembled WGS sequence"/>
</dbReference>
<dbReference type="AlphaFoldDB" id="A0A166BMP9"/>
<feature type="region of interest" description="Disordered" evidence="1">
    <location>
        <begin position="19"/>
        <end position="42"/>
    </location>
</feature>
<evidence type="ECO:0000313" key="3">
    <source>
        <dbReference type="Proteomes" id="UP000076798"/>
    </source>
</evidence>
<protein>
    <submittedName>
        <fullName evidence="2">Uncharacterized protein</fullName>
    </submittedName>
</protein>